<protein>
    <submittedName>
        <fullName evidence="2">Selenium-binding protein</fullName>
    </submittedName>
</protein>
<comment type="similarity">
    <text evidence="1">Belongs to the selenium-binding protein family.</text>
</comment>
<dbReference type="GO" id="GO:0008430">
    <property type="term" value="F:selenium binding"/>
    <property type="evidence" value="ECO:0007669"/>
    <property type="project" value="InterPro"/>
</dbReference>
<dbReference type="PANTHER" id="PTHR23300">
    <property type="entry name" value="METHANETHIOL OXIDASE"/>
    <property type="match status" value="1"/>
</dbReference>
<dbReference type="PANTHER" id="PTHR23300:SF0">
    <property type="entry name" value="METHANETHIOL OXIDASE"/>
    <property type="match status" value="1"/>
</dbReference>
<name>A0A2T4ISN4_9HYPH</name>
<dbReference type="InterPro" id="IPR011044">
    <property type="entry name" value="Quino_amine_DH_bsu"/>
</dbReference>
<proteinExistence type="inferred from homology"/>
<dbReference type="OrthoDB" id="9768634at2"/>
<evidence type="ECO:0000313" key="3">
    <source>
        <dbReference type="Proteomes" id="UP000240259"/>
    </source>
</evidence>
<organism evidence="2 3">
    <name type="scientific">Mesorhizobium helmanticense</name>
    <dbReference type="NCBI Taxonomy" id="1776423"/>
    <lineage>
        <taxon>Bacteria</taxon>
        <taxon>Pseudomonadati</taxon>
        <taxon>Pseudomonadota</taxon>
        <taxon>Alphaproteobacteria</taxon>
        <taxon>Hyphomicrobiales</taxon>
        <taxon>Phyllobacteriaceae</taxon>
        <taxon>Mesorhizobium</taxon>
    </lineage>
</organism>
<sequence>MTSPDPIDVRRREDGSLDISFYANQANLLRSASIRATPPAITRFLARLAAPVLSCRPGAGLWTSRGLAALLAATVALPAAADETCLSPYMPKITGHEDYVYVWTLGVEGMGDGSDKLVTVDARDNSPTSGKVIDTDSIGSRNEAHHGGFTDDRRQFWATGLDSNTIFVFDVASDPANPKLVKTIADFEQKTGGVVGPHGAYALPGRMMIPALSNKDGTGRTALVEFSNEGEYIATHWLPTAKEAKDIPGGEFADGYGYDARVLPRKNVMLTSSFAGRENYMRPFGEVAGDAEAMKKFGNSMIIWDFHARTPKKVFQVPGVPLEIRWAQGKDHAYAFTSTALTSKLWLVHEDEKGEWQAKAVADIGDPAKLPIPVDISLSADDKTLFADTFMDGMTRVFDVSDPHHPRQIYEKKIGEQLNMVSQSWDGERIYYTSSLLANWDKAGDANEQFLKAYAWNGKELTPRFEIDFTGEKLGRPHMMAFGAASLYAK</sequence>
<dbReference type="EMBL" id="PZJX01000038">
    <property type="protein sequence ID" value="PTE08635.1"/>
    <property type="molecule type" value="Genomic_DNA"/>
</dbReference>
<comment type="caution">
    <text evidence="2">The sequence shown here is derived from an EMBL/GenBank/DDBJ whole genome shotgun (WGS) entry which is preliminary data.</text>
</comment>
<reference evidence="2 3" key="1">
    <citation type="submission" date="2018-03" db="EMBL/GenBank/DDBJ databases">
        <title>Genome sequence of the symbiotic type strain Mesorhizobium helmanticense CSLC115NT isolated from Lotus corniculatus nodules.</title>
        <authorList>
            <person name="Sannazzaro A.I."/>
            <person name="Torres Tejerizo G.A."/>
            <person name="Dip D."/>
            <person name="Caballero M."/>
            <person name="Pistorio M."/>
            <person name="Estrella M.J."/>
        </authorList>
    </citation>
    <scope>NUCLEOTIDE SEQUENCE [LARGE SCALE GENOMIC DNA]</scope>
    <source>
        <strain evidence="2 3">CSLC115N</strain>
    </source>
</reference>
<dbReference type="InterPro" id="IPR008826">
    <property type="entry name" value="Se-bd"/>
</dbReference>
<dbReference type="AlphaFoldDB" id="A0A2T4ISN4"/>
<dbReference type="SUPFAM" id="SSF50969">
    <property type="entry name" value="YVTN repeat-like/Quinoprotein amine dehydrogenase"/>
    <property type="match status" value="1"/>
</dbReference>
<evidence type="ECO:0000256" key="1">
    <source>
        <dbReference type="ARBA" id="ARBA00005606"/>
    </source>
</evidence>
<accession>A0A2T4ISN4</accession>
<keyword evidence="3" id="KW-1185">Reference proteome</keyword>
<dbReference type="Proteomes" id="UP000240259">
    <property type="component" value="Unassembled WGS sequence"/>
</dbReference>
<gene>
    <name evidence="2" type="ORF">C9427_20350</name>
</gene>
<dbReference type="Pfam" id="PF05694">
    <property type="entry name" value="SBP56"/>
    <property type="match status" value="1"/>
</dbReference>
<evidence type="ECO:0000313" key="2">
    <source>
        <dbReference type="EMBL" id="PTE08635.1"/>
    </source>
</evidence>